<dbReference type="EMBL" id="QKYU01000001">
    <property type="protein sequence ID" value="PZW50977.1"/>
    <property type="molecule type" value="Genomic_DNA"/>
</dbReference>
<reference evidence="3 4" key="1">
    <citation type="submission" date="2018-06" db="EMBL/GenBank/DDBJ databases">
        <title>Genomic Encyclopedia of Archaeal and Bacterial Type Strains, Phase II (KMG-II): from individual species to whole genera.</title>
        <authorList>
            <person name="Goeker M."/>
        </authorList>
    </citation>
    <scope>NUCLEOTIDE SEQUENCE [LARGE SCALE GENOMIC DNA]</scope>
    <source>
        <strain evidence="3 4">DSM 24525</strain>
    </source>
</reference>
<protein>
    <submittedName>
        <fullName evidence="3">Peptidoglycan/LPS O-acetylase OafA/YrhL</fullName>
    </submittedName>
</protein>
<sequence>MRAAPLAEIPPGGAIPALDGLRALSILVVMVAHAGLGHIVPGGLGVTLFFGISGFIITRLLLAEHAARGRIALGAFYLRRVLRLLPALLLYAALVVAVLARLGAPPSWAELVSALFYGANYWALWIGYPAAEGLAPHPFSILWSLAVEEHFYLVFPLLLGAVLRRRAFVPVIVLGVALSLGWRLVIHAACQDGGSLALCTADPAQRIYMATDTRLDAILYGCLLAWACRGPIPRWLAHPAVLALALAVLLGSLVWREPGFRDTWRYAVQSLAIAAGMGSLLAAPALGWLRRGLSLAPLLLIGRMAYVLYLFHWLAVGLACRWTGIAMRDGLYPPAWYAVFLTLTLVPSLAVHFGVERPLLGLRHRFRRVAPRA</sequence>
<feature type="transmembrane region" description="Helical" evidence="1">
    <location>
        <begin position="335"/>
        <end position="355"/>
    </location>
</feature>
<dbReference type="RefSeq" id="WP_111396259.1">
    <property type="nucleotide sequence ID" value="NZ_QKYU01000001.1"/>
</dbReference>
<feature type="transmembrane region" description="Helical" evidence="1">
    <location>
        <begin position="167"/>
        <end position="186"/>
    </location>
</feature>
<keyword evidence="1" id="KW-0472">Membrane</keyword>
<proteinExistence type="predicted"/>
<dbReference type="AlphaFoldDB" id="A0A2W7JET1"/>
<feature type="transmembrane region" description="Helical" evidence="1">
    <location>
        <begin position="296"/>
        <end position="315"/>
    </location>
</feature>
<evidence type="ECO:0000256" key="1">
    <source>
        <dbReference type="SAM" id="Phobius"/>
    </source>
</evidence>
<keyword evidence="1" id="KW-0812">Transmembrane</keyword>
<feature type="transmembrane region" description="Helical" evidence="1">
    <location>
        <begin position="267"/>
        <end position="289"/>
    </location>
</feature>
<name>A0A2W7JET1_9PROT</name>
<dbReference type="PANTHER" id="PTHR23028:SF53">
    <property type="entry name" value="ACYL_TRANSF_3 DOMAIN-CONTAINING PROTEIN"/>
    <property type="match status" value="1"/>
</dbReference>
<feature type="domain" description="Acyltransferase 3" evidence="2">
    <location>
        <begin position="16"/>
        <end position="350"/>
    </location>
</feature>
<comment type="caution">
    <text evidence="3">The sequence shown here is derived from an EMBL/GenBank/DDBJ whole genome shotgun (WGS) entry which is preliminary data.</text>
</comment>
<keyword evidence="4" id="KW-1185">Reference proteome</keyword>
<evidence type="ECO:0000259" key="2">
    <source>
        <dbReference type="Pfam" id="PF01757"/>
    </source>
</evidence>
<dbReference type="InterPro" id="IPR050879">
    <property type="entry name" value="Acyltransferase_3"/>
</dbReference>
<feature type="transmembrane region" description="Helical" evidence="1">
    <location>
        <begin position="235"/>
        <end position="255"/>
    </location>
</feature>
<evidence type="ECO:0000313" key="3">
    <source>
        <dbReference type="EMBL" id="PZW50977.1"/>
    </source>
</evidence>
<feature type="transmembrane region" description="Helical" evidence="1">
    <location>
        <begin position="46"/>
        <end position="63"/>
    </location>
</feature>
<gene>
    <name evidence="3" type="ORF">C8P66_101193</name>
</gene>
<dbReference type="Pfam" id="PF01757">
    <property type="entry name" value="Acyl_transf_3"/>
    <property type="match status" value="1"/>
</dbReference>
<dbReference type="GO" id="GO:0016747">
    <property type="term" value="F:acyltransferase activity, transferring groups other than amino-acyl groups"/>
    <property type="evidence" value="ECO:0007669"/>
    <property type="project" value="InterPro"/>
</dbReference>
<dbReference type="OrthoDB" id="9796461at2"/>
<dbReference type="InterPro" id="IPR002656">
    <property type="entry name" value="Acyl_transf_3_dom"/>
</dbReference>
<keyword evidence="1" id="KW-1133">Transmembrane helix</keyword>
<dbReference type="Proteomes" id="UP000249688">
    <property type="component" value="Unassembled WGS sequence"/>
</dbReference>
<evidence type="ECO:0000313" key="4">
    <source>
        <dbReference type="Proteomes" id="UP000249688"/>
    </source>
</evidence>
<organism evidence="3 4">
    <name type="scientific">Humitalea rosea</name>
    <dbReference type="NCBI Taxonomy" id="990373"/>
    <lineage>
        <taxon>Bacteria</taxon>
        <taxon>Pseudomonadati</taxon>
        <taxon>Pseudomonadota</taxon>
        <taxon>Alphaproteobacteria</taxon>
        <taxon>Acetobacterales</taxon>
        <taxon>Roseomonadaceae</taxon>
        <taxon>Humitalea</taxon>
    </lineage>
</organism>
<dbReference type="GO" id="GO:0009103">
    <property type="term" value="P:lipopolysaccharide biosynthetic process"/>
    <property type="evidence" value="ECO:0007669"/>
    <property type="project" value="TreeGrafter"/>
</dbReference>
<accession>A0A2W7JET1</accession>
<feature type="transmembrane region" description="Helical" evidence="1">
    <location>
        <begin position="84"/>
        <end position="102"/>
    </location>
</feature>
<feature type="transmembrane region" description="Helical" evidence="1">
    <location>
        <begin position="140"/>
        <end position="161"/>
    </location>
</feature>
<dbReference type="PANTHER" id="PTHR23028">
    <property type="entry name" value="ACETYLTRANSFERASE"/>
    <property type="match status" value="1"/>
</dbReference>
<dbReference type="GO" id="GO:0016020">
    <property type="term" value="C:membrane"/>
    <property type="evidence" value="ECO:0007669"/>
    <property type="project" value="TreeGrafter"/>
</dbReference>